<dbReference type="Proteomes" id="UP001487296">
    <property type="component" value="Unassembled WGS sequence"/>
</dbReference>
<sequence>MMGSNTTGVIRYMALIRPSPAPGLNLTSKESTGKNRRTIKMKLSMRAIGLLGLF</sequence>
<gene>
    <name evidence="1" type="ORF">AAAT34_09810</name>
</gene>
<organism evidence="1 2">
    <name type="scientific">Hallella faecis</name>
    <dbReference type="NCBI Taxonomy" id="2841596"/>
    <lineage>
        <taxon>Bacteria</taxon>
        <taxon>Pseudomonadati</taxon>
        <taxon>Bacteroidota</taxon>
        <taxon>Bacteroidia</taxon>
        <taxon>Bacteroidales</taxon>
        <taxon>Prevotellaceae</taxon>
        <taxon>Hallella</taxon>
    </lineage>
</organism>
<evidence type="ECO:0000313" key="1">
    <source>
        <dbReference type="EMBL" id="MEQ2487335.1"/>
    </source>
</evidence>
<name>A0ABV1FSQ6_9BACT</name>
<proteinExistence type="predicted"/>
<evidence type="ECO:0000313" key="2">
    <source>
        <dbReference type="Proteomes" id="UP001487296"/>
    </source>
</evidence>
<comment type="caution">
    <text evidence="1">The sequence shown here is derived from an EMBL/GenBank/DDBJ whole genome shotgun (WGS) entry which is preliminary data.</text>
</comment>
<dbReference type="RefSeq" id="WP_215760428.1">
    <property type="nucleotide sequence ID" value="NZ_JAHKBE010000043.1"/>
</dbReference>
<keyword evidence="2" id="KW-1185">Reference proteome</keyword>
<dbReference type="EMBL" id="JBBNFP010000041">
    <property type="protein sequence ID" value="MEQ2487335.1"/>
    <property type="molecule type" value="Genomic_DNA"/>
</dbReference>
<reference evidence="1 2" key="1">
    <citation type="submission" date="2024-04" db="EMBL/GenBank/DDBJ databases">
        <title>Human intestinal bacterial collection.</title>
        <authorList>
            <person name="Pauvert C."/>
            <person name="Hitch T.C.A."/>
            <person name="Clavel T."/>
        </authorList>
    </citation>
    <scope>NUCLEOTIDE SEQUENCE [LARGE SCALE GENOMIC DNA]</scope>
    <source>
        <strain evidence="1 2">CLA-AA-H145</strain>
    </source>
</reference>
<protein>
    <submittedName>
        <fullName evidence="1">Uncharacterized protein</fullName>
    </submittedName>
</protein>
<accession>A0ABV1FSQ6</accession>